<dbReference type="GO" id="GO:0003954">
    <property type="term" value="F:NADH dehydrogenase activity"/>
    <property type="evidence" value="ECO:0007669"/>
    <property type="project" value="TreeGrafter"/>
</dbReference>
<evidence type="ECO:0000313" key="12">
    <source>
        <dbReference type="Proteomes" id="UP000064921"/>
    </source>
</evidence>
<dbReference type="GO" id="GO:0042773">
    <property type="term" value="P:ATP synthesis coupled electron transport"/>
    <property type="evidence" value="ECO:0007669"/>
    <property type="project" value="InterPro"/>
</dbReference>
<feature type="transmembrane region" description="Helical" evidence="7">
    <location>
        <begin position="296"/>
        <end position="316"/>
    </location>
</feature>
<evidence type="ECO:0000256" key="2">
    <source>
        <dbReference type="ARBA" id="ARBA00022448"/>
    </source>
</evidence>
<dbReference type="PRINTS" id="PR01434">
    <property type="entry name" value="NADHDHGNASE5"/>
</dbReference>
<dbReference type="InterPro" id="IPR046396">
    <property type="entry name" value="Transporter_DabB"/>
</dbReference>
<feature type="transmembrane region" description="Helical" evidence="7">
    <location>
        <begin position="449"/>
        <end position="473"/>
    </location>
</feature>
<keyword evidence="3 7" id="KW-1003">Cell membrane</keyword>
<keyword evidence="2 7" id="KW-0813">Transport</keyword>
<dbReference type="HAMAP" id="MF_00862">
    <property type="entry name" value="DabB"/>
    <property type="match status" value="1"/>
</dbReference>
<gene>
    <name evidence="7" type="primary">dabB</name>
    <name evidence="11" type="ORF">APZ00_08590</name>
</gene>
<keyword evidence="12" id="KW-1185">Reference proteome</keyword>
<comment type="function">
    <text evidence="7">Part of an energy-coupled inorganic carbon pump.</text>
</comment>
<feature type="transmembrane region" description="Helical" evidence="7">
    <location>
        <begin position="56"/>
        <end position="79"/>
    </location>
</feature>
<evidence type="ECO:0000256" key="6">
    <source>
        <dbReference type="ARBA" id="ARBA00023136"/>
    </source>
</evidence>
<dbReference type="InterPro" id="IPR001750">
    <property type="entry name" value="ND/Mrp_TM"/>
</dbReference>
<dbReference type="Pfam" id="PF00361">
    <property type="entry name" value="Proton_antipo_M"/>
    <property type="match status" value="1"/>
</dbReference>
<dbReference type="GO" id="GO:0012505">
    <property type="term" value="C:endomembrane system"/>
    <property type="evidence" value="ECO:0007669"/>
    <property type="project" value="UniProtKB-SubCell"/>
</dbReference>
<evidence type="ECO:0000256" key="1">
    <source>
        <dbReference type="ARBA" id="ARBA00004127"/>
    </source>
</evidence>
<dbReference type="RefSeq" id="WP_058898672.1">
    <property type="nucleotide sequence ID" value="NZ_CP013068.1"/>
</dbReference>
<dbReference type="GO" id="GO:0015990">
    <property type="term" value="P:electron transport coupled proton transport"/>
    <property type="evidence" value="ECO:0007669"/>
    <property type="project" value="TreeGrafter"/>
</dbReference>
<dbReference type="PANTHER" id="PTHR42829:SF1">
    <property type="entry name" value="INORGANIC CARBON TRANSPORTER SUBUNIT DABB-RELATED"/>
    <property type="match status" value="1"/>
</dbReference>
<proteinExistence type="inferred from homology"/>
<sequence>MPEMSAALLPAALLSAASHGVIAVAGAAGLLALVASVAALRPVLRRSRRPHPLPRLAELSGLAAFLLALAALAGFLITGPQQVIVQTGHPLADLFMPGLRLDAVSVTMLVLVSFIGWIVLRYSRTYLDGEARQGAFTGWLCLTLAAVILLVSAATLAQIWLAWVMASQSLMQLLRFYPERPGVTKVLAKKRLSAWTGDAVLLAGVLALGFTYGTGDIAAILAEARMGEGGTLAVAAAALIALAACLKSAQFPLHGWLTEVMEAPTPVSALLHAGVINAGGFLLVRFADVMLLSPGVLALLVVIGGFTALFGALVMLTQPLVKTALAWSTVAQMGFMVLQCGFGLFHLALLHIVAHSLYKAHAFLSSGTAVEAVTAASRPGPVAVPEARAVARAFALAVGVYALAAAAFGWADKPPQALALGVILIFGVAYLMAQGLAGAAPRGLMLRTIAASLATAAAYFAFHGVAAAIYGGTLPPVPQPGPLETALLLLSLASFGAVAVTQAMFPLWAAHPAAAGLRVHLANGLYVNALLDRWLARPALPCAPDLLTSFVLFSERET</sequence>
<feature type="transmembrane region" description="Helical" evidence="7">
    <location>
        <begin position="140"/>
        <end position="163"/>
    </location>
</feature>
<dbReference type="GO" id="GO:0005886">
    <property type="term" value="C:plasma membrane"/>
    <property type="evidence" value="ECO:0007669"/>
    <property type="project" value="UniProtKB-SubCell"/>
</dbReference>
<keyword evidence="6 7" id="KW-0472">Membrane</keyword>
<evidence type="ECO:0000256" key="8">
    <source>
        <dbReference type="RuleBase" id="RU000320"/>
    </source>
</evidence>
<feature type="domain" description="NADH:quinone oxidoreductase/Mrp antiporter transmembrane" evidence="9">
    <location>
        <begin position="154"/>
        <end position="372"/>
    </location>
</feature>
<feature type="transmembrane region" description="Helical" evidence="7">
    <location>
        <begin position="417"/>
        <end position="437"/>
    </location>
</feature>
<keyword evidence="4 7" id="KW-0812">Transmembrane</keyword>
<dbReference type="EMBL" id="CP013068">
    <property type="protein sequence ID" value="ALV27110.1"/>
    <property type="molecule type" value="Genomic_DNA"/>
</dbReference>
<dbReference type="InterPro" id="IPR003945">
    <property type="entry name" value="NU5C-like"/>
</dbReference>
<dbReference type="InterPro" id="IPR001516">
    <property type="entry name" value="Proton_antipo_N"/>
</dbReference>
<evidence type="ECO:0000259" key="10">
    <source>
        <dbReference type="Pfam" id="PF00662"/>
    </source>
</evidence>
<evidence type="ECO:0000259" key="9">
    <source>
        <dbReference type="Pfam" id="PF00361"/>
    </source>
</evidence>
<evidence type="ECO:0000256" key="7">
    <source>
        <dbReference type="HAMAP-Rule" id="MF_00862"/>
    </source>
</evidence>
<feature type="transmembrane region" description="Helical" evidence="7">
    <location>
        <begin position="99"/>
        <end position="120"/>
    </location>
</feature>
<accession>A0A0U3P0M4</accession>
<feature type="transmembrane region" description="Helical" evidence="7">
    <location>
        <begin position="336"/>
        <end position="358"/>
    </location>
</feature>
<evidence type="ECO:0000256" key="5">
    <source>
        <dbReference type="ARBA" id="ARBA00022989"/>
    </source>
</evidence>
<name>A0A0U3P0M4_9HYPH</name>
<feature type="transmembrane region" description="Helical" evidence="7">
    <location>
        <begin position="485"/>
        <end position="508"/>
    </location>
</feature>
<feature type="domain" description="NADH-Ubiquinone oxidoreductase (complex I) chain 5 N-terminal" evidence="10">
    <location>
        <begin position="98"/>
        <end position="136"/>
    </location>
</feature>
<evidence type="ECO:0000313" key="11">
    <source>
        <dbReference type="EMBL" id="ALV27110.1"/>
    </source>
</evidence>
<dbReference type="PANTHER" id="PTHR42829">
    <property type="entry name" value="NADH-UBIQUINONE OXIDOREDUCTASE CHAIN 5"/>
    <property type="match status" value="1"/>
</dbReference>
<comment type="subunit">
    <text evidence="7">Forms a complex with DabA.</text>
</comment>
<feature type="transmembrane region" description="Helical" evidence="7">
    <location>
        <begin position="393"/>
        <end position="411"/>
    </location>
</feature>
<dbReference type="Proteomes" id="UP000064921">
    <property type="component" value="Chromosome"/>
</dbReference>
<dbReference type="AlphaFoldDB" id="A0A0U3P0M4"/>
<dbReference type="Pfam" id="PF00662">
    <property type="entry name" value="Proton_antipo_N"/>
    <property type="match status" value="1"/>
</dbReference>
<reference evidence="11 12" key="1">
    <citation type="submission" date="2015-10" db="EMBL/GenBank/DDBJ databases">
        <title>The world's first case of liver abscess caused by Pannonibacter phragmitetus.</title>
        <authorList>
            <person name="Ming D."/>
            <person name="Wang M."/>
            <person name="Zhou Y."/>
            <person name="Jiang T."/>
            <person name="Hu S."/>
        </authorList>
    </citation>
    <scope>NUCLEOTIDE SEQUENCE [LARGE SCALE GENOMIC DNA]</scope>
    <source>
        <strain evidence="11 12">31801</strain>
    </source>
</reference>
<dbReference type="STRING" id="121719.APZ00_08590"/>
<dbReference type="GO" id="GO:0008137">
    <property type="term" value="F:NADH dehydrogenase (ubiquinone) activity"/>
    <property type="evidence" value="ECO:0007669"/>
    <property type="project" value="InterPro"/>
</dbReference>
<dbReference type="eggNOG" id="COG1009">
    <property type="taxonomic scope" value="Bacteria"/>
</dbReference>
<dbReference type="KEGG" id="pphr:APZ00_08590"/>
<comment type="subcellular location">
    <subcellularLocation>
        <location evidence="7">Cell membrane</location>
        <topology evidence="7">Multi-pass membrane protein</topology>
    </subcellularLocation>
    <subcellularLocation>
        <location evidence="1">Endomembrane system</location>
        <topology evidence="1">Multi-pass membrane protein</topology>
    </subcellularLocation>
    <subcellularLocation>
        <location evidence="8">Membrane</location>
        <topology evidence="8">Multi-pass membrane protein</topology>
    </subcellularLocation>
</comment>
<comment type="similarity">
    <text evidence="7">Belongs to the inorganic carbon transporter (TC 9.A.2) DabB family.</text>
</comment>
<keyword evidence="5 7" id="KW-1133">Transmembrane helix</keyword>
<feature type="transmembrane region" description="Helical" evidence="7">
    <location>
        <begin position="199"/>
        <end position="222"/>
    </location>
</feature>
<evidence type="ECO:0000256" key="4">
    <source>
        <dbReference type="ARBA" id="ARBA00022692"/>
    </source>
</evidence>
<protein>
    <recommendedName>
        <fullName evidence="7">Probable inorganic carbon transporter subunit DabB</fullName>
    </recommendedName>
</protein>
<organism evidence="11 12">
    <name type="scientific">Pannonibacter phragmitetus</name>
    <dbReference type="NCBI Taxonomy" id="121719"/>
    <lineage>
        <taxon>Bacteria</taxon>
        <taxon>Pseudomonadati</taxon>
        <taxon>Pseudomonadota</taxon>
        <taxon>Alphaproteobacteria</taxon>
        <taxon>Hyphomicrobiales</taxon>
        <taxon>Stappiaceae</taxon>
        <taxon>Pannonibacter</taxon>
    </lineage>
</organism>
<feature type="transmembrane region" description="Helical" evidence="7">
    <location>
        <begin position="269"/>
        <end position="287"/>
    </location>
</feature>
<feature type="transmembrane region" description="Helical" evidence="7">
    <location>
        <begin position="28"/>
        <end position="44"/>
    </location>
</feature>
<feature type="transmembrane region" description="Helical" evidence="7">
    <location>
        <begin position="229"/>
        <end position="249"/>
    </location>
</feature>
<evidence type="ECO:0000256" key="3">
    <source>
        <dbReference type="ARBA" id="ARBA00022475"/>
    </source>
</evidence>